<dbReference type="SUPFAM" id="SSF50494">
    <property type="entry name" value="Trypsin-like serine proteases"/>
    <property type="match status" value="1"/>
</dbReference>
<evidence type="ECO:0008006" key="3">
    <source>
        <dbReference type="Google" id="ProtNLM"/>
    </source>
</evidence>
<dbReference type="Proteomes" id="UP000318834">
    <property type="component" value="Unassembled WGS sequence"/>
</dbReference>
<dbReference type="EMBL" id="VBAP01000007">
    <property type="protein sequence ID" value="TMI77055.1"/>
    <property type="molecule type" value="Genomic_DNA"/>
</dbReference>
<dbReference type="InterPro" id="IPR009003">
    <property type="entry name" value="Peptidase_S1_PA"/>
</dbReference>
<accession>A0A537J0L6</accession>
<comment type="caution">
    <text evidence="1">The sequence shown here is derived from an EMBL/GenBank/DDBJ whole genome shotgun (WGS) entry which is preliminary data.</text>
</comment>
<name>A0A537J0L6_9BACT</name>
<protein>
    <recommendedName>
        <fullName evidence="3">Trypsin-like peptidase domain-containing protein</fullName>
    </recommendedName>
</protein>
<reference evidence="1 2" key="1">
    <citation type="journal article" date="2019" name="Nat. Microbiol.">
        <title>Mediterranean grassland soil C-N compound turnover is dependent on rainfall and depth, and is mediated by genomically divergent microorganisms.</title>
        <authorList>
            <person name="Diamond S."/>
            <person name="Andeer P.F."/>
            <person name="Li Z."/>
            <person name="Crits-Christoph A."/>
            <person name="Burstein D."/>
            <person name="Anantharaman K."/>
            <person name="Lane K.R."/>
            <person name="Thomas B.C."/>
            <person name="Pan C."/>
            <person name="Northen T.R."/>
            <person name="Banfield J.F."/>
        </authorList>
    </citation>
    <scope>NUCLEOTIDE SEQUENCE [LARGE SCALE GENOMIC DNA]</scope>
    <source>
        <strain evidence="1">NP_8</strain>
    </source>
</reference>
<dbReference type="AlphaFoldDB" id="A0A537J0L6"/>
<gene>
    <name evidence="1" type="ORF">E6H05_01485</name>
</gene>
<sequence length="243" mass="26548">MVYGVWMVYGGRTAGHSIDVLRAGRWATVVVVALVLAWPVGAAPQPQTQAAPSVDQLRQFLGTVIVRIDIDLPDRRGVCTGWVGWTESSRSAIYTAAHCYQPDAKYLVTIGSESIVSNGFTKWDALDLMALWIPKGHLAVLRAWKHLPGVPFRAMYMLTERGNGSRLVEVDIPRVYWEIRFENRPGAVALPLYSFPGTSGSPIIDLADGLLLGMVVGYLDDRPDIAAVVPAQTIYDALVSAAR</sequence>
<evidence type="ECO:0000313" key="1">
    <source>
        <dbReference type="EMBL" id="TMI77055.1"/>
    </source>
</evidence>
<evidence type="ECO:0000313" key="2">
    <source>
        <dbReference type="Proteomes" id="UP000318834"/>
    </source>
</evidence>
<organism evidence="1 2">
    <name type="scientific">Candidatus Segetimicrobium genomatis</name>
    <dbReference type="NCBI Taxonomy" id="2569760"/>
    <lineage>
        <taxon>Bacteria</taxon>
        <taxon>Bacillati</taxon>
        <taxon>Candidatus Sysuimicrobiota</taxon>
        <taxon>Candidatus Sysuimicrobiia</taxon>
        <taxon>Candidatus Sysuimicrobiales</taxon>
        <taxon>Candidatus Segetimicrobiaceae</taxon>
        <taxon>Candidatus Segetimicrobium</taxon>
    </lineage>
</organism>
<proteinExistence type="predicted"/>